<keyword evidence="4 14" id="KW-0812">Transmembrane</keyword>
<dbReference type="PROSITE" id="PS50297">
    <property type="entry name" value="ANK_REP_REGION"/>
    <property type="match status" value="10"/>
</dbReference>
<dbReference type="SUPFAM" id="SSF48403">
    <property type="entry name" value="Ankyrin repeat"/>
    <property type="match status" value="2"/>
</dbReference>
<name>A0ABP0F8Y2_CLALP</name>
<evidence type="ECO:0000256" key="2">
    <source>
        <dbReference type="ARBA" id="ARBA00022448"/>
    </source>
</evidence>
<feature type="domain" description="Ion transport" evidence="15">
    <location>
        <begin position="936"/>
        <end position="1143"/>
    </location>
</feature>
<dbReference type="InterPro" id="IPR005821">
    <property type="entry name" value="Ion_trans_dom"/>
</dbReference>
<accession>A0ABP0F8Y2</accession>
<organism evidence="16 17">
    <name type="scientific">Clavelina lepadiformis</name>
    <name type="common">Light-bulb sea squirt</name>
    <name type="synonym">Ascidia lepadiformis</name>
    <dbReference type="NCBI Taxonomy" id="159417"/>
    <lineage>
        <taxon>Eukaryota</taxon>
        <taxon>Metazoa</taxon>
        <taxon>Chordata</taxon>
        <taxon>Tunicata</taxon>
        <taxon>Ascidiacea</taxon>
        <taxon>Aplousobranchia</taxon>
        <taxon>Clavelinidae</taxon>
        <taxon>Clavelina</taxon>
    </lineage>
</organism>
<feature type="repeat" description="ANK" evidence="12">
    <location>
        <begin position="288"/>
        <end position="310"/>
    </location>
</feature>
<evidence type="ECO:0000259" key="15">
    <source>
        <dbReference type="Pfam" id="PF00520"/>
    </source>
</evidence>
<dbReference type="Pfam" id="PF00023">
    <property type="entry name" value="Ank"/>
    <property type="match status" value="3"/>
</dbReference>
<feature type="repeat" description="ANK" evidence="12">
    <location>
        <begin position="610"/>
        <end position="642"/>
    </location>
</feature>
<dbReference type="InterPro" id="IPR002110">
    <property type="entry name" value="Ankyrin_rpt"/>
</dbReference>
<comment type="subcellular location">
    <subcellularLocation>
        <location evidence="1">Membrane</location>
        <topology evidence="1">Multi-pass membrane protein</topology>
    </subcellularLocation>
</comment>
<comment type="catalytic activity">
    <reaction evidence="11">
        <text>Ca(2+)(in) = Ca(2+)(out)</text>
        <dbReference type="Rhea" id="RHEA:29671"/>
        <dbReference type="ChEBI" id="CHEBI:29108"/>
    </reaction>
</comment>
<feature type="repeat" description="ANK" evidence="12">
    <location>
        <begin position="84"/>
        <end position="116"/>
    </location>
</feature>
<dbReference type="Proteomes" id="UP001642483">
    <property type="component" value="Unassembled WGS sequence"/>
</dbReference>
<feature type="region of interest" description="Disordered" evidence="13">
    <location>
        <begin position="16"/>
        <end position="47"/>
    </location>
</feature>
<keyword evidence="9 14" id="KW-0472">Membrane</keyword>
<keyword evidence="6 14" id="KW-1133">Transmembrane helix</keyword>
<dbReference type="InterPro" id="IPR052076">
    <property type="entry name" value="TRP_cation_channel"/>
</dbReference>
<comment type="caution">
    <text evidence="16">The sequence shown here is derived from an EMBL/GenBank/DDBJ whole genome shotgun (WGS) entry which is preliminary data.</text>
</comment>
<dbReference type="SMART" id="SM00248">
    <property type="entry name" value="ANK"/>
    <property type="match status" value="16"/>
</dbReference>
<dbReference type="PANTHER" id="PTHR47143">
    <property type="entry name" value="TRANSIENT RECEPTOR POTENTIAL CATION CHANNEL PROTEIN PAINLESS"/>
    <property type="match status" value="1"/>
</dbReference>
<evidence type="ECO:0000256" key="3">
    <source>
        <dbReference type="ARBA" id="ARBA00022606"/>
    </source>
</evidence>
<evidence type="ECO:0000256" key="9">
    <source>
        <dbReference type="ARBA" id="ARBA00023136"/>
    </source>
</evidence>
<evidence type="ECO:0000256" key="14">
    <source>
        <dbReference type="SAM" id="Phobius"/>
    </source>
</evidence>
<feature type="repeat" description="ANK" evidence="12">
    <location>
        <begin position="373"/>
        <end position="405"/>
    </location>
</feature>
<feature type="repeat" description="ANK" evidence="12">
    <location>
        <begin position="542"/>
        <end position="574"/>
    </location>
</feature>
<dbReference type="Pfam" id="PF00520">
    <property type="entry name" value="Ion_trans"/>
    <property type="match status" value="1"/>
</dbReference>
<feature type="transmembrane region" description="Helical" evidence="14">
    <location>
        <begin position="868"/>
        <end position="888"/>
    </location>
</feature>
<evidence type="ECO:0000256" key="11">
    <source>
        <dbReference type="ARBA" id="ARBA00036634"/>
    </source>
</evidence>
<feature type="compositionally biased region" description="Basic and acidic residues" evidence="13">
    <location>
        <begin position="35"/>
        <end position="47"/>
    </location>
</feature>
<evidence type="ECO:0000256" key="7">
    <source>
        <dbReference type="ARBA" id="ARBA00023043"/>
    </source>
</evidence>
<feature type="repeat" description="ANK" evidence="12">
    <location>
        <begin position="475"/>
        <end position="507"/>
    </location>
</feature>
<feature type="repeat" description="ANK" evidence="12">
    <location>
        <begin position="340"/>
        <end position="372"/>
    </location>
</feature>
<keyword evidence="2" id="KW-0813">Transport</keyword>
<dbReference type="Pfam" id="PF12796">
    <property type="entry name" value="Ank_2"/>
    <property type="match status" value="5"/>
</dbReference>
<evidence type="ECO:0000256" key="4">
    <source>
        <dbReference type="ARBA" id="ARBA00022692"/>
    </source>
</evidence>
<feature type="transmembrane region" description="Helical" evidence="14">
    <location>
        <begin position="999"/>
        <end position="1020"/>
    </location>
</feature>
<feature type="compositionally biased region" description="Basic residues" evidence="13">
    <location>
        <begin position="24"/>
        <end position="34"/>
    </location>
</feature>
<feature type="repeat" description="ANK" evidence="12">
    <location>
        <begin position="406"/>
        <end position="438"/>
    </location>
</feature>
<feature type="transmembrane region" description="Helical" evidence="14">
    <location>
        <begin position="969"/>
        <end position="987"/>
    </location>
</feature>
<evidence type="ECO:0000256" key="1">
    <source>
        <dbReference type="ARBA" id="ARBA00004141"/>
    </source>
</evidence>
<reference evidence="16 17" key="1">
    <citation type="submission" date="2024-02" db="EMBL/GenBank/DDBJ databases">
        <authorList>
            <person name="Daric V."/>
            <person name="Darras S."/>
        </authorList>
    </citation>
    <scope>NUCLEOTIDE SEQUENCE [LARGE SCALE GENOMIC DNA]</scope>
</reference>
<keyword evidence="8" id="KW-0406">Ion transport</keyword>
<feature type="repeat" description="ANK" evidence="12">
    <location>
        <begin position="176"/>
        <end position="198"/>
    </location>
</feature>
<evidence type="ECO:0000313" key="17">
    <source>
        <dbReference type="Proteomes" id="UP001642483"/>
    </source>
</evidence>
<dbReference type="PROSITE" id="PS50088">
    <property type="entry name" value="ANK_REPEAT"/>
    <property type="match status" value="10"/>
</dbReference>
<keyword evidence="5" id="KW-0677">Repeat</keyword>
<keyword evidence="10" id="KW-0407">Ion channel</keyword>
<dbReference type="InterPro" id="IPR036770">
    <property type="entry name" value="Ankyrin_rpt-contain_sf"/>
</dbReference>
<gene>
    <name evidence="16" type="ORF">CVLEPA_LOCUS5658</name>
</gene>
<evidence type="ECO:0000256" key="6">
    <source>
        <dbReference type="ARBA" id="ARBA00022989"/>
    </source>
</evidence>
<evidence type="ECO:0000256" key="13">
    <source>
        <dbReference type="SAM" id="MobiDB-lite"/>
    </source>
</evidence>
<protein>
    <recommendedName>
        <fullName evidence="15">Ion transport domain-containing protein</fullName>
    </recommendedName>
</protein>
<feature type="repeat" description="ANK" evidence="12">
    <location>
        <begin position="210"/>
        <end position="236"/>
    </location>
</feature>
<evidence type="ECO:0000256" key="12">
    <source>
        <dbReference type="PROSITE-ProRule" id="PRU00023"/>
    </source>
</evidence>
<evidence type="ECO:0000256" key="10">
    <source>
        <dbReference type="ARBA" id="ARBA00023303"/>
    </source>
</evidence>
<sequence length="1245" mass="142143">MHATFDVSFRQKQKITKSRYSGKSTRKQLYRTRSRMSEEGPHSDATERMDMAIQSGNLAELMQILSALSEEQKVLYCNMISKLGGLTLLHVTARRGDAKATELLLQCGAKVNSRDKEGKLPIHHAVKFFKSRHRTTFQQQKTTKDSSNRFITDENSLKCLCVLLDHGAYVNGRDKYQSTPLHYACNKGHLDAVELLLESKDLMLEVYDDNGSSPLHEASKGGHHEVADILLSKTGDNMQTVISVQDKNGYTALLLACREGHTEVAKAILLSLKKPSNLLSRMLERDFAGNTCLHFAVESGQVEMVKLLLKIWDETAVTCESTYMHKNKTTEKYVDLKRLDGYTALHLAVDVRSLEILKVLFEKDPCPHACDEDLVTPLHLAAQHNHKECMEFLLSRKSPIDARDRDNFTPLLTACKMGNMQVVQSLLDHGASLYACDHSYNNCLMLAVKEGHFDVVQILLSFPGIEALLCDTDLFGNSLLHISTLQGDVNIFKILLNAGIKCNVHNDLEQTPLHLAAMEDNVDIIFEIITTNRVTIFDEDEKCRTPLHIASLYGCETALEKLIELGANPKDIDADSCTALHLCVSEKGGLTCAKVLLKTESTLIDCKTADMETVFHLACYHGNDDLVKLFLEYDADVTVRLSDGRNPLDVALDERNESCARTLIEHVSWKRSLSNALLCSGPGRITTPFRKMIDQLPDVAELVMTKCMSDNGARIEDSEYKIAYNFEFLEDTYLIAEWRRQSESQALSASTFANQSETHKTSPEIVETQFTNMAYTNEEKGITRQKTNRYNRKAQKDLMPWAVELRSDEIYGKNGKLNKQQGKPYVNKSSTLSENHPMHLMVEHNCPRLLSHPLVNCLANHKWKHMRYIYWSNLCGYLIYLILLNIYMCTTPPRFAINSTLARTDFENGVQCIRVIFDAQSVWGSACQNNRSGFRYTTTVLVISFSSIQLFKEILQFLHHRYKYFLDPLNYLEVVLYSLSILVFVNTDNLAQDTGIREIWQWQCGAFIILLAWINLVLYVRHTGLGVYLFMFRSVTYSFMRFALIVLVFLVGFSLSFYVLLQNQYEFDTPLTSMVKSLVMMIGEFDYSSIFLSQYTSSSYADRVNYEESTYLIFVVFLVMMSLLMTNLLVGIAVDDISLVQRNAAFKRQAELIENLLNMEFALPEFIRRRWVIRERIVQPNKYKNRHFFIKLLMEEKNLKATKIDKFLHPYKTENQKLQEEINSLKETVCLLTKSVQGLKGNERL</sequence>
<proteinExistence type="predicted"/>
<evidence type="ECO:0000256" key="8">
    <source>
        <dbReference type="ARBA" id="ARBA00023065"/>
    </source>
</evidence>
<keyword evidence="7 12" id="KW-0040">ANK repeat</keyword>
<dbReference type="PANTHER" id="PTHR47143:SF3">
    <property type="entry name" value="PWWP DOMAIN-CONTAINING PROTEIN"/>
    <property type="match status" value="1"/>
</dbReference>
<keyword evidence="17" id="KW-1185">Reference proteome</keyword>
<feature type="transmembrane region" description="Helical" evidence="14">
    <location>
        <begin position="1111"/>
        <end position="1134"/>
    </location>
</feature>
<dbReference type="Gene3D" id="1.25.40.20">
    <property type="entry name" value="Ankyrin repeat-containing domain"/>
    <property type="match status" value="5"/>
</dbReference>
<keyword evidence="3" id="KW-0716">Sensory transduction</keyword>
<evidence type="ECO:0000313" key="16">
    <source>
        <dbReference type="EMBL" id="CAK8676178.1"/>
    </source>
</evidence>
<evidence type="ECO:0000256" key="5">
    <source>
        <dbReference type="ARBA" id="ARBA00022737"/>
    </source>
</evidence>
<feature type="transmembrane region" description="Helical" evidence="14">
    <location>
        <begin position="1041"/>
        <end position="1061"/>
    </location>
</feature>
<dbReference type="EMBL" id="CAWYQH010000024">
    <property type="protein sequence ID" value="CAK8676178.1"/>
    <property type="molecule type" value="Genomic_DNA"/>
</dbReference>